<evidence type="ECO:0000313" key="2">
    <source>
        <dbReference type="EMBL" id="KAF2153305.1"/>
    </source>
</evidence>
<comment type="caution">
    <text evidence="2">The sequence shown here is derived from an EMBL/GenBank/DDBJ whole genome shotgun (WGS) entry which is preliminary data.</text>
</comment>
<evidence type="ECO:0000313" key="3">
    <source>
        <dbReference type="Proteomes" id="UP000799439"/>
    </source>
</evidence>
<keyword evidence="3" id="KW-1185">Reference proteome</keyword>
<dbReference type="Pfam" id="PF11927">
    <property type="entry name" value="HODM_asu-like"/>
    <property type="match status" value="1"/>
</dbReference>
<reference evidence="2" key="1">
    <citation type="journal article" date="2020" name="Stud. Mycol.">
        <title>101 Dothideomycetes genomes: a test case for predicting lifestyles and emergence of pathogens.</title>
        <authorList>
            <person name="Haridas S."/>
            <person name="Albert R."/>
            <person name="Binder M."/>
            <person name="Bloem J."/>
            <person name="Labutti K."/>
            <person name="Salamov A."/>
            <person name="Andreopoulos B."/>
            <person name="Baker S."/>
            <person name="Barry K."/>
            <person name="Bills G."/>
            <person name="Bluhm B."/>
            <person name="Cannon C."/>
            <person name="Castanera R."/>
            <person name="Culley D."/>
            <person name="Daum C."/>
            <person name="Ezra D."/>
            <person name="Gonzalez J."/>
            <person name="Henrissat B."/>
            <person name="Kuo A."/>
            <person name="Liang C."/>
            <person name="Lipzen A."/>
            <person name="Lutzoni F."/>
            <person name="Magnuson J."/>
            <person name="Mondo S."/>
            <person name="Nolan M."/>
            <person name="Ohm R."/>
            <person name="Pangilinan J."/>
            <person name="Park H.-J."/>
            <person name="Ramirez L."/>
            <person name="Alfaro M."/>
            <person name="Sun H."/>
            <person name="Tritt A."/>
            <person name="Yoshinaga Y."/>
            <person name="Zwiers L.-H."/>
            <person name="Turgeon B."/>
            <person name="Goodwin S."/>
            <person name="Spatafora J."/>
            <person name="Crous P."/>
            <person name="Grigoriev I."/>
        </authorList>
    </citation>
    <scope>NUCLEOTIDE SEQUENCE</scope>
    <source>
        <strain evidence="2">CBS 260.36</strain>
    </source>
</reference>
<name>A0A9P4J3A3_9PEZI</name>
<feature type="transmembrane region" description="Helical" evidence="1">
    <location>
        <begin position="14"/>
        <end position="36"/>
    </location>
</feature>
<accession>A0A9P4J3A3</accession>
<proteinExistence type="predicted"/>
<dbReference type="AlphaFoldDB" id="A0A9P4J3A3"/>
<evidence type="ECO:0000256" key="1">
    <source>
        <dbReference type="SAM" id="Phobius"/>
    </source>
</evidence>
<keyword evidence="1" id="KW-1133">Transmembrane helix</keyword>
<dbReference type="InterPro" id="IPR021848">
    <property type="entry name" value="HODM_asu-like"/>
</dbReference>
<organism evidence="2 3">
    <name type="scientific">Myriangium duriaei CBS 260.36</name>
    <dbReference type="NCBI Taxonomy" id="1168546"/>
    <lineage>
        <taxon>Eukaryota</taxon>
        <taxon>Fungi</taxon>
        <taxon>Dikarya</taxon>
        <taxon>Ascomycota</taxon>
        <taxon>Pezizomycotina</taxon>
        <taxon>Dothideomycetes</taxon>
        <taxon>Dothideomycetidae</taxon>
        <taxon>Myriangiales</taxon>
        <taxon>Myriangiaceae</taxon>
        <taxon>Myriangium</taxon>
    </lineage>
</organism>
<keyword evidence="1" id="KW-0472">Membrane</keyword>
<dbReference type="Proteomes" id="UP000799439">
    <property type="component" value="Unassembled WGS sequence"/>
</dbReference>
<protein>
    <submittedName>
        <fullName evidence="2">Uncharacterized protein</fullName>
    </submittedName>
</protein>
<gene>
    <name evidence="2" type="ORF">K461DRAFT_293577</name>
</gene>
<sequence length="397" mass="44888">MERLLAAIGLRDGIGVNVQLITALFCAFLLSTPLIWRQASKKIDQDVSQEQHDPYQDLQPIPDFDWTKVEPLRIWPFKPRYHLTMALEQITFNDLFAVDKTYLSRIQWRRHTMDTNLSETVLALPGSEPLINELYTYLFATYLPRRYPSMYILIAPPPSPDADPKTTLPLYLRNRVTAESIPISPPSDPIKALYTISAHIDTDVLLLSPLLSTSPDEEQKYHLVAFAACTPSGFSPREKLGKVLADIHAPVPGYAAKLEKSMDRYFASLPKGKIVKRANWSVTTDDELFNLRGNHFKEGEGGEEEVERQRAEVEVEKCRVRVERQTLHRLEETAGLCFAFKTYLYPLEEVRREGAGEALADAIEGLGKGSVPAMRVYKRGIVWGEKAVEYLRGGTGP</sequence>
<keyword evidence="1" id="KW-0812">Transmembrane</keyword>
<dbReference type="EMBL" id="ML996085">
    <property type="protein sequence ID" value="KAF2153305.1"/>
    <property type="molecule type" value="Genomic_DNA"/>
</dbReference>
<dbReference type="OrthoDB" id="5043642at2759"/>